<feature type="domain" description="Metallo-beta-lactamase" evidence="1">
    <location>
        <begin position="7"/>
        <end position="196"/>
    </location>
</feature>
<evidence type="ECO:0000313" key="3">
    <source>
        <dbReference type="Proteomes" id="UP001501821"/>
    </source>
</evidence>
<keyword evidence="3" id="KW-1185">Reference proteome</keyword>
<dbReference type="EMBL" id="BAABAH010000004">
    <property type="protein sequence ID" value="GAA3815162.1"/>
    <property type="molecule type" value="Genomic_DNA"/>
</dbReference>
<evidence type="ECO:0000313" key="2">
    <source>
        <dbReference type="EMBL" id="GAA3815162.1"/>
    </source>
</evidence>
<sequence>MRLTKLGHSCVRIEHAGTTLVLDPGVFTQEDAADGADAVLVTHEHPDHVDPERLRRTDAPVFTIEGVAARLREEAPDVAERVTVVSPEESWTIGGSIDVRAVGELHAVIHPELPRITNSGYLLAFRDGDAATAVFHPGDALTGPEVPVDILLAPVCAPWMKASEGIDFAREVGAPRTLAIHDRIYSDAGLGVVDAHFGRFLGEAGLDYTRLPDGADL</sequence>
<protein>
    <submittedName>
        <fullName evidence="2">MBL fold metallo-hydrolase</fullName>
    </submittedName>
</protein>
<organism evidence="2 3">
    <name type="scientific">Nocardioides panacisoli</name>
    <dbReference type="NCBI Taxonomy" id="627624"/>
    <lineage>
        <taxon>Bacteria</taxon>
        <taxon>Bacillati</taxon>
        <taxon>Actinomycetota</taxon>
        <taxon>Actinomycetes</taxon>
        <taxon>Propionibacteriales</taxon>
        <taxon>Nocardioidaceae</taxon>
        <taxon>Nocardioides</taxon>
    </lineage>
</organism>
<dbReference type="InterPro" id="IPR036866">
    <property type="entry name" value="RibonucZ/Hydroxyglut_hydro"/>
</dbReference>
<reference evidence="3" key="1">
    <citation type="journal article" date="2019" name="Int. J. Syst. Evol. Microbiol.">
        <title>The Global Catalogue of Microorganisms (GCM) 10K type strain sequencing project: providing services to taxonomists for standard genome sequencing and annotation.</title>
        <authorList>
            <consortium name="The Broad Institute Genomics Platform"/>
            <consortium name="The Broad Institute Genome Sequencing Center for Infectious Disease"/>
            <person name="Wu L."/>
            <person name="Ma J."/>
        </authorList>
    </citation>
    <scope>NUCLEOTIDE SEQUENCE [LARGE SCALE GENOMIC DNA]</scope>
    <source>
        <strain evidence="3">JCM 16953</strain>
    </source>
</reference>
<evidence type="ECO:0000259" key="1">
    <source>
        <dbReference type="SMART" id="SM00849"/>
    </source>
</evidence>
<gene>
    <name evidence="2" type="ORF">GCM10022242_16590</name>
</gene>
<dbReference type="Pfam" id="PF13483">
    <property type="entry name" value="Lactamase_B_3"/>
    <property type="match status" value="1"/>
</dbReference>
<name>A0ABP7ICR2_9ACTN</name>
<dbReference type="Gene3D" id="3.60.15.10">
    <property type="entry name" value="Ribonuclease Z/Hydroxyacylglutathione hydrolase-like"/>
    <property type="match status" value="1"/>
</dbReference>
<accession>A0ABP7ICR2</accession>
<comment type="caution">
    <text evidence="2">The sequence shown here is derived from an EMBL/GenBank/DDBJ whole genome shotgun (WGS) entry which is preliminary data.</text>
</comment>
<dbReference type="PANTHER" id="PTHR43546">
    <property type="entry name" value="UPF0173 METAL-DEPENDENT HYDROLASE MJ1163-RELATED"/>
    <property type="match status" value="1"/>
</dbReference>
<dbReference type="SMART" id="SM00849">
    <property type="entry name" value="Lactamase_B"/>
    <property type="match status" value="1"/>
</dbReference>
<dbReference type="InterPro" id="IPR001279">
    <property type="entry name" value="Metallo-B-lactamas"/>
</dbReference>
<dbReference type="SUPFAM" id="SSF56281">
    <property type="entry name" value="Metallo-hydrolase/oxidoreductase"/>
    <property type="match status" value="1"/>
</dbReference>
<dbReference type="RefSeq" id="WP_344774228.1">
    <property type="nucleotide sequence ID" value="NZ_BAABAH010000004.1"/>
</dbReference>
<proteinExistence type="predicted"/>
<dbReference type="PANTHER" id="PTHR43546:SF3">
    <property type="entry name" value="UPF0173 METAL-DEPENDENT HYDROLASE MJ1163"/>
    <property type="match status" value="1"/>
</dbReference>
<dbReference type="InterPro" id="IPR050114">
    <property type="entry name" value="UPF0173_UPF0282_UlaG_hydrolase"/>
</dbReference>
<dbReference type="Proteomes" id="UP001501821">
    <property type="component" value="Unassembled WGS sequence"/>
</dbReference>